<dbReference type="NCBIfam" id="TIGR00277">
    <property type="entry name" value="HDIG"/>
    <property type="match status" value="1"/>
</dbReference>
<accession>E4TJ80</accession>
<reference key="1">
    <citation type="submission" date="2010-11" db="EMBL/GenBank/DDBJ databases">
        <title>The complete genome of chromosome of Calditerrivibrio nitroreducens DSM 19672.</title>
        <authorList>
            <consortium name="US DOE Joint Genome Institute (JGI-PGF)"/>
            <person name="Lucas S."/>
            <person name="Copeland A."/>
            <person name="Lapidus A."/>
            <person name="Bruce D."/>
            <person name="Goodwin L."/>
            <person name="Pitluck S."/>
            <person name="Kyrpides N."/>
            <person name="Mavromatis K."/>
            <person name="Ivanova N."/>
            <person name="Mikhailova N."/>
            <person name="Zeytun A."/>
            <person name="Brettin T."/>
            <person name="Detter J.C."/>
            <person name="Tapia R."/>
            <person name="Han C."/>
            <person name="Land M."/>
            <person name="Hauser L."/>
            <person name="Markowitz V."/>
            <person name="Cheng J.-F."/>
            <person name="Hugenholtz P."/>
            <person name="Woyke T."/>
            <person name="Wu D."/>
            <person name="Spring S."/>
            <person name="Schroeder M."/>
            <person name="Brambilla E."/>
            <person name="Klenk H.-P."/>
            <person name="Eisen J.A."/>
        </authorList>
    </citation>
    <scope>NUCLEOTIDE SEQUENCE [LARGE SCALE GENOMIC DNA]</scope>
    <source>
        <strain>DSM 19672</strain>
    </source>
</reference>
<evidence type="ECO:0000313" key="3">
    <source>
        <dbReference type="Proteomes" id="UP000007039"/>
    </source>
</evidence>
<dbReference type="InterPro" id="IPR037522">
    <property type="entry name" value="HD_GYP_dom"/>
</dbReference>
<dbReference type="InterPro" id="IPR006675">
    <property type="entry name" value="HDIG_dom"/>
</dbReference>
<dbReference type="PANTHER" id="PTHR43155:SF2">
    <property type="entry name" value="CYCLIC DI-GMP PHOSPHODIESTERASE PA4108"/>
    <property type="match status" value="1"/>
</dbReference>
<dbReference type="KEGG" id="cni:Calni_0203"/>
<dbReference type="GO" id="GO:0016787">
    <property type="term" value="F:hydrolase activity"/>
    <property type="evidence" value="ECO:0007669"/>
    <property type="project" value="UniProtKB-KW"/>
</dbReference>
<dbReference type="SUPFAM" id="SSF109604">
    <property type="entry name" value="HD-domain/PDEase-like"/>
    <property type="match status" value="1"/>
</dbReference>
<dbReference type="HOGENOM" id="CLU_000445_92_1_0"/>
<dbReference type="STRING" id="768670.Calni_0203"/>
<dbReference type="eggNOG" id="COG2206">
    <property type="taxonomic scope" value="Bacteria"/>
</dbReference>
<keyword evidence="3" id="KW-1185">Reference proteome</keyword>
<dbReference type="RefSeq" id="WP_013450333.1">
    <property type="nucleotide sequence ID" value="NC_014758.1"/>
</dbReference>
<name>E4TJ80_CALNY</name>
<dbReference type="AlphaFoldDB" id="E4TJ80"/>
<dbReference type="SMART" id="SM00471">
    <property type="entry name" value="HDc"/>
    <property type="match status" value="1"/>
</dbReference>
<dbReference type="EMBL" id="CP002347">
    <property type="protein sequence ID" value="ADR18116.1"/>
    <property type="molecule type" value="Genomic_DNA"/>
</dbReference>
<feature type="domain" description="HD-GYP" evidence="1">
    <location>
        <begin position="130"/>
        <end position="324"/>
    </location>
</feature>
<dbReference type="Pfam" id="PF11871">
    <property type="entry name" value="DUF3391"/>
    <property type="match status" value="1"/>
</dbReference>
<dbReference type="PANTHER" id="PTHR43155">
    <property type="entry name" value="CYCLIC DI-GMP PHOSPHODIESTERASE PA4108-RELATED"/>
    <property type="match status" value="1"/>
</dbReference>
<evidence type="ECO:0000313" key="2">
    <source>
        <dbReference type="EMBL" id="ADR18116.1"/>
    </source>
</evidence>
<sequence length="407" mass="45924">MLKAIPINEIKTGMIILKCDKEWLKLPFFGKPLESDDIIKILKNYGVSKVYISVDQEENRSSNFEATAEEEVLNNTADIKKYSATIEEVSHIQRIHKNSVEIVQDILNDVRKGNSVYMEDITLVIDQFLEDCFKKPTLVASVARIKHSDDYEVSHAMNVSILNMALGRKLGLDIEQMKMVGIGGLLHDIGKVKIPENLLKKPGKLTDEEFAIVKKHPEYGYEMLKGRFPQPVLESVLFHHERADGSGYPFGLKDSAIPRFAKITSVSDVYDAITSDKAYKNGSSAPKAISEMLKSSGIQFNNVLLKMFIEILGGYPSGTVVLLDTGEIAVVFKENHKVPQYPLVIVVTDKNQKQCQPYLFDLNEYNLLTKKHYKTILTALDAKKYEIDPNKVIEMFINNTSLEARYG</sequence>
<proteinExistence type="predicted"/>
<dbReference type="InterPro" id="IPR021812">
    <property type="entry name" value="DUF3391"/>
</dbReference>
<dbReference type="Proteomes" id="UP000007039">
    <property type="component" value="Chromosome"/>
</dbReference>
<reference evidence="2 3" key="2">
    <citation type="journal article" date="2011" name="Stand. Genomic Sci.">
        <title>Complete genome sequence of Calditerrivibrio nitroreducens type strain (Yu37-1).</title>
        <authorList>
            <person name="Pitluck S."/>
            <person name="Sikorski J."/>
            <person name="Zeytun A."/>
            <person name="Lapidus A."/>
            <person name="Nolan M."/>
            <person name="Lucas S."/>
            <person name="Hammon N."/>
            <person name="Deshpande S."/>
            <person name="Cheng J.F."/>
            <person name="Tapia R."/>
            <person name="Han C."/>
            <person name="Goodwin L."/>
            <person name="Liolios K."/>
            <person name="Pagani I."/>
            <person name="Ivanova N."/>
            <person name="Mavromatis K."/>
            <person name="Pati A."/>
            <person name="Chen A."/>
            <person name="Palaniappan K."/>
            <person name="Hauser L."/>
            <person name="Chang Y.J."/>
            <person name="Jeffries C.D."/>
            <person name="Detter J.C."/>
            <person name="Brambilla E."/>
            <person name="Djao O.D."/>
            <person name="Rohde M."/>
            <person name="Spring S."/>
            <person name="Goker M."/>
            <person name="Woyke T."/>
            <person name="Bristow J."/>
            <person name="Eisen J.A."/>
            <person name="Markowitz V."/>
            <person name="Hugenholtz P."/>
            <person name="Kyrpides N.C."/>
            <person name="Klenk H.P."/>
            <person name="Land M."/>
        </authorList>
    </citation>
    <scope>NUCLEOTIDE SEQUENCE [LARGE SCALE GENOMIC DNA]</scope>
    <source>
        <strain evidence="3">DSM 19672 / NBRC 101217 / Yu37-1</strain>
    </source>
</reference>
<dbReference type="CDD" id="cd00077">
    <property type="entry name" value="HDc"/>
    <property type="match status" value="1"/>
</dbReference>
<organism evidence="2 3">
    <name type="scientific">Calditerrivibrio nitroreducens (strain DSM 19672 / NBRC 101217 / Yu37-1)</name>
    <dbReference type="NCBI Taxonomy" id="768670"/>
    <lineage>
        <taxon>Bacteria</taxon>
        <taxon>Pseudomonadati</taxon>
        <taxon>Deferribacterota</taxon>
        <taxon>Deferribacteres</taxon>
        <taxon>Deferribacterales</taxon>
        <taxon>Calditerrivibrionaceae</taxon>
    </lineage>
</organism>
<dbReference type="Pfam" id="PF13487">
    <property type="entry name" value="HD_5"/>
    <property type="match status" value="1"/>
</dbReference>
<protein>
    <submittedName>
        <fullName evidence="2">Metal dependent phosphohydrolase</fullName>
    </submittedName>
</protein>
<dbReference type="InterPro" id="IPR003607">
    <property type="entry name" value="HD/PDEase_dom"/>
</dbReference>
<dbReference type="Gene3D" id="1.10.3210.10">
    <property type="entry name" value="Hypothetical protein af1432"/>
    <property type="match status" value="1"/>
</dbReference>
<gene>
    <name evidence="2" type="ordered locus">Calni_0203</name>
</gene>
<evidence type="ECO:0000259" key="1">
    <source>
        <dbReference type="PROSITE" id="PS51832"/>
    </source>
</evidence>
<dbReference type="PROSITE" id="PS51832">
    <property type="entry name" value="HD_GYP"/>
    <property type="match status" value="1"/>
</dbReference>
<keyword evidence="2" id="KW-0378">Hydrolase</keyword>